<feature type="repeat" description="TPR" evidence="1">
    <location>
        <begin position="476"/>
        <end position="509"/>
    </location>
</feature>
<dbReference type="PROSITE" id="PS50005">
    <property type="entry name" value="TPR"/>
    <property type="match status" value="1"/>
</dbReference>
<protein>
    <submittedName>
        <fullName evidence="3">Uncharacterized protein</fullName>
    </submittedName>
</protein>
<dbReference type="GO" id="GO:0006397">
    <property type="term" value="P:mRNA processing"/>
    <property type="evidence" value="ECO:0007669"/>
    <property type="project" value="InterPro"/>
</dbReference>
<dbReference type="EMBL" id="JABFUD020000002">
    <property type="protein sequence ID" value="KAI5082781.1"/>
    <property type="molecule type" value="Genomic_DNA"/>
</dbReference>
<proteinExistence type="predicted"/>
<dbReference type="AlphaFoldDB" id="A0A9D4ZR14"/>
<dbReference type="InterPro" id="IPR011990">
    <property type="entry name" value="TPR-like_helical_dom_sf"/>
</dbReference>
<dbReference type="GO" id="GO:0003727">
    <property type="term" value="F:single-stranded RNA binding"/>
    <property type="evidence" value="ECO:0007669"/>
    <property type="project" value="TreeGrafter"/>
</dbReference>
<dbReference type="OrthoDB" id="541719at2759"/>
<keyword evidence="4" id="KW-1185">Reference proteome</keyword>
<comment type="caution">
    <text evidence="3">The sequence shown here is derived from an EMBL/GenBank/DDBJ whole genome shotgun (WGS) entry which is preliminary data.</text>
</comment>
<dbReference type="SMART" id="SM00386">
    <property type="entry name" value="HAT"/>
    <property type="match status" value="9"/>
</dbReference>
<sequence length="661" mass="75440">MPLPSAHYTCSRHTVIPDHTRHSIRTQASQPLLPSLYLLQHSSIELGILASKFPPFLSSKGHTAAASSYLSITQEGYGSWSASAVTSDPSSKPKTGLYASTFQVKDAVSSSDEEDKESAASSQKDVRTDAYPSERKKAFNASIEEEVSFDNGLSSLNDFKRLPINLDLSLYRAKCMFRNREFNEGEKILRQCIKDWPTDGRAYVALGTRLVKIGRFVDARKVYEDGCQAARGENPYIWQAWAMLEHKLGHVSQARKLFDASTAADIRHGAAWHGWAVLELQQGNTRKARELLSKGLRFCGGNEYLYQTSALIEYRAGKVEEARVFFSQAVSCNPRSCASWLAWALLEAENGNVSTARYLFQRGVRASPRNRYAWQAWALFECSQSKKDWARKLFEQGIELNPYDAIILQAFALFEYDSSNPERARELFKLAASKDSKHQPIWNAWGWMEYKEKNIELARQYFRKSLSINSRTAEAARTYHAWAKMEGEVGNYGSARELFKYALRVDPQNTPSWRSWARMEEEIGNDIRAEEIRLQFLQQRIEVVDEGWDVSFSSMFAPAIDRIKSFFKIQIPSVEEDVESSAGIMPEILEVVYRRKLDMDKIKCDEDFDLDAFIMEVVPGKYMPDTRFVKDRLKTLKAFTALSCEKFEAFRKALGLLRFVD</sequence>
<dbReference type="PANTHER" id="PTHR44917">
    <property type="entry name" value="PROTEIN HIGH CHLOROPHYLL FLUORESCENT 107"/>
    <property type="match status" value="1"/>
</dbReference>
<dbReference type="GO" id="GO:0009507">
    <property type="term" value="C:chloroplast"/>
    <property type="evidence" value="ECO:0007669"/>
    <property type="project" value="TreeGrafter"/>
</dbReference>
<dbReference type="InterPro" id="IPR003107">
    <property type="entry name" value="HAT"/>
</dbReference>
<evidence type="ECO:0000256" key="1">
    <source>
        <dbReference type="PROSITE-ProRule" id="PRU00339"/>
    </source>
</evidence>
<evidence type="ECO:0000313" key="3">
    <source>
        <dbReference type="EMBL" id="KAI5082781.1"/>
    </source>
</evidence>
<dbReference type="GO" id="GO:0003729">
    <property type="term" value="F:mRNA binding"/>
    <property type="evidence" value="ECO:0007669"/>
    <property type="project" value="InterPro"/>
</dbReference>
<keyword evidence="1" id="KW-0802">TPR repeat</keyword>
<dbReference type="InterPro" id="IPR019734">
    <property type="entry name" value="TPR_rpt"/>
</dbReference>
<evidence type="ECO:0000313" key="4">
    <source>
        <dbReference type="Proteomes" id="UP000886520"/>
    </source>
</evidence>
<gene>
    <name evidence="3" type="ORF">GOP47_0002524</name>
</gene>
<feature type="region of interest" description="Disordered" evidence="2">
    <location>
        <begin position="109"/>
        <end position="131"/>
    </location>
</feature>
<reference evidence="3" key="1">
    <citation type="submission" date="2021-01" db="EMBL/GenBank/DDBJ databases">
        <title>Adiantum capillus-veneris genome.</title>
        <authorList>
            <person name="Fang Y."/>
            <person name="Liao Q."/>
        </authorList>
    </citation>
    <scope>NUCLEOTIDE SEQUENCE</scope>
    <source>
        <strain evidence="3">H3</strain>
        <tissue evidence="3">Leaf</tissue>
    </source>
</reference>
<evidence type="ECO:0000256" key="2">
    <source>
        <dbReference type="SAM" id="MobiDB-lite"/>
    </source>
</evidence>
<dbReference type="PANTHER" id="PTHR44917:SF1">
    <property type="entry name" value="PROTEIN HIGH CHLOROPHYLL FLUORESCENT 107"/>
    <property type="match status" value="1"/>
</dbReference>
<accession>A0A9D4ZR14</accession>
<dbReference type="InterPro" id="IPR044624">
    <property type="entry name" value="Mbb1-like"/>
</dbReference>
<dbReference type="SMART" id="SM00028">
    <property type="entry name" value="TPR"/>
    <property type="match status" value="8"/>
</dbReference>
<dbReference type="GO" id="GO:0006417">
    <property type="term" value="P:regulation of translation"/>
    <property type="evidence" value="ECO:0007669"/>
    <property type="project" value="TreeGrafter"/>
</dbReference>
<organism evidence="3 4">
    <name type="scientific">Adiantum capillus-veneris</name>
    <name type="common">Maidenhair fern</name>
    <dbReference type="NCBI Taxonomy" id="13818"/>
    <lineage>
        <taxon>Eukaryota</taxon>
        <taxon>Viridiplantae</taxon>
        <taxon>Streptophyta</taxon>
        <taxon>Embryophyta</taxon>
        <taxon>Tracheophyta</taxon>
        <taxon>Polypodiopsida</taxon>
        <taxon>Polypodiidae</taxon>
        <taxon>Polypodiales</taxon>
        <taxon>Pteridineae</taxon>
        <taxon>Pteridaceae</taxon>
        <taxon>Vittarioideae</taxon>
        <taxon>Adiantum</taxon>
    </lineage>
</organism>
<dbReference type="Gene3D" id="1.25.40.10">
    <property type="entry name" value="Tetratricopeptide repeat domain"/>
    <property type="match status" value="2"/>
</dbReference>
<dbReference type="Proteomes" id="UP000886520">
    <property type="component" value="Chromosome 3"/>
</dbReference>
<name>A0A9D4ZR14_ADICA</name>
<dbReference type="SUPFAM" id="SSF48452">
    <property type="entry name" value="TPR-like"/>
    <property type="match status" value="2"/>
</dbReference>